<dbReference type="AlphaFoldDB" id="A0AAW0CXF8"/>
<evidence type="ECO:0000256" key="2">
    <source>
        <dbReference type="ARBA" id="ARBA00022857"/>
    </source>
</evidence>
<dbReference type="InterPro" id="IPR002347">
    <property type="entry name" value="SDR_fam"/>
</dbReference>
<proteinExistence type="inferred from homology"/>
<keyword evidence="2" id="KW-0521">NADP</keyword>
<dbReference type="PRINTS" id="PR00081">
    <property type="entry name" value="GDHRDH"/>
</dbReference>
<evidence type="ECO:0000256" key="4">
    <source>
        <dbReference type="RuleBase" id="RU000363"/>
    </source>
</evidence>
<comment type="caution">
    <text evidence="5">The sequence shown here is derived from an EMBL/GenBank/DDBJ whole genome shotgun (WGS) entry which is preliminary data.</text>
</comment>
<dbReference type="PANTHER" id="PTHR43490:SF99">
    <property type="entry name" value="SHORT-CHAIN DEHYDROGENASE_REDUCTASE"/>
    <property type="match status" value="1"/>
</dbReference>
<evidence type="ECO:0000256" key="1">
    <source>
        <dbReference type="ARBA" id="ARBA00006484"/>
    </source>
</evidence>
<dbReference type="PANTHER" id="PTHR43490">
    <property type="entry name" value="(+)-NEOMENTHOL DEHYDROGENASE"/>
    <property type="match status" value="1"/>
</dbReference>
<evidence type="ECO:0008006" key="7">
    <source>
        <dbReference type="Google" id="ProtNLM"/>
    </source>
</evidence>
<dbReference type="Pfam" id="PF00106">
    <property type="entry name" value="adh_short"/>
    <property type="match status" value="1"/>
</dbReference>
<sequence length="241" mass="25841">MNRIILVTGSNGGIGYELVKLLAQQGNTVYLASRTESNGKEAQARLKAEDGLEVKYVQLDVTNDESISRARHIILANEGKLDVLVNNAGIPSAAYSKASEVTIDNLESVLRTNYFGTVRVTTAFYPLLRQSKAGVIVNVSSELGSNTLQGNPKTAVPGLLTSYGTSKAVLNAYTTYLAREAKEDGIRVNAVSPGWTQTKLTGQTGGQTPLDGAKVLLPWVVLEPGDERTGMFWGPSGELPW</sequence>
<dbReference type="PRINTS" id="PR00080">
    <property type="entry name" value="SDRFAMILY"/>
</dbReference>
<dbReference type="Gene3D" id="3.40.50.720">
    <property type="entry name" value="NAD(P)-binding Rossmann-like Domain"/>
    <property type="match status" value="1"/>
</dbReference>
<organism evidence="5 6">
    <name type="scientific">Paramarasmius palmivorus</name>
    <dbReference type="NCBI Taxonomy" id="297713"/>
    <lineage>
        <taxon>Eukaryota</taxon>
        <taxon>Fungi</taxon>
        <taxon>Dikarya</taxon>
        <taxon>Basidiomycota</taxon>
        <taxon>Agaricomycotina</taxon>
        <taxon>Agaricomycetes</taxon>
        <taxon>Agaricomycetidae</taxon>
        <taxon>Agaricales</taxon>
        <taxon>Marasmiineae</taxon>
        <taxon>Marasmiaceae</taxon>
        <taxon>Paramarasmius</taxon>
    </lineage>
</organism>
<keyword evidence="6" id="KW-1185">Reference proteome</keyword>
<name>A0AAW0CXF8_9AGAR</name>
<dbReference type="SUPFAM" id="SSF51735">
    <property type="entry name" value="NAD(P)-binding Rossmann-fold domains"/>
    <property type="match status" value="1"/>
</dbReference>
<comment type="similarity">
    <text evidence="1 4">Belongs to the short-chain dehydrogenases/reductases (SDR) family.</text>
</comment>
<keyword evidence="3" id="KW-0560">Oxidoreductase</keyword>
<protein>
    <recommendedName>
        <fullName evidence="7">NAD(P)-binding protein</fullName>
    </recommendedName>
</protein>
<dbReference type="EMBL" id="JAYKXP010000027">
    <property type="protein sequence ID" value="KAK7043956.1"/>
    <property type="molecule type" value="Genomic_DNA"/>
</dbReference>
<dbReference type="Proteomes" id="UP001383192">
    <property type="component" value="Unassembled WGS sequence"/>
</dbReference>
<accession>A0AAW0CXF8</accession>
<dbReference type="GO" id="GO:0016491">
    <property type="term" value="F:oxidoreductase activity"/>
    <property type="evidence" value="ECO:0007669"/>
    <property type="project" value="UniProtKB-KW"/>
</dbReference>
<gene>
    <name evidence="5" type="ORF">VNI00_008124</name>
</gene>
<evidence type="ECO:0000313" key="6">
    <source>
        <dbReference type="Proteomes" id="UP001383192"/>
    </source>
</evidence>
<dbReference type="InterPro" id="IPR036291">
    <property type="entry name" value="NAD(P)-bd_dom_sf"/>
</dbReference>
<evidence type="ECO:0000256" key="3">
    <source>
        <dbReference type="ARBA" id="ARBA00023002"/>
    </source>
</evidence>
<reference evidence="5 6" key="1">
    <citation type="submission" date="2024-01" db="EMBL/GenBank/DDBJ databases">
        <title>A draft genome for a cacao thread blight-causing isolate of Paramarasmius palmivorus.</title>
        <authorList>
            <person name="Baruah I.K."/>
            <person name="Bukari Y."/>
            <person name="Amoako-Attah I."/>
            <person name="Meinhardt L.W."/>
            <person name="Bailey B.A."/>
            <person name="Cohen S.P."/>
        </authorList>
    </citation>
    <scope>NUCLEOTIDE SEQUENCE [LARGE SCALE GENOMIC DNA]</scope>
    <source>
        <strain evidence="5 6">GH-12</strain>
    </source>
</reference>
<evidence type="ECO:0000313" key="5">
    <source>
        <dbReference type="EMBL" id="KAK7043956.1"/>
    </source>
</evidence>